<dbReference type="Proteomes" id="UP000828390">
    <property type="component" value="Unassembled WGS sequence"/>
</dbReference>
<gene>
    <name evidence="1" type="ORF">DPMN_162203</name>
</gene>
<protein>
    <submittedName>
        <fullName evidence="1">Uncharacterized protein</fullName>
    </submittedName>
</protein>
<evidence type="ECO:0000313" key="1">
    <source>
        <dbReference type="EMBL" id="KAH3784250.1"/>
    </source>
</evidence>
<keyword evidence="2" id="KW-1185">Reference proteome</keyword>
<accession>A0A9D4IRT5</accession>
<reference evidence="1" key="2">
    <citation type="submission" date="2020-11" db="EMBL/GenBank/DDBJ databases">
        <authorList>
            <person name="McCartney M.A."/>
            <person name="Auch B."/>
            <person name="Kono T."/>
            <person name="Mallez S."/>
            <person name="Becker A."/>
            <person name="Gohl D.M."/>
            <person name="Silverstein K.A.T."/>
            <person name="Koren S."/>
            <person name="Bechman K.B."/>
            <person name="Herman A."/>
            <person name="Abrahante J.E."/>
            <person name="Garbe J."/>
        </authorList>
    </citation>
    <scope>NUCLEOTIDE SEQUENCE</scope>
    <source>
        <strain evidence="1">Duluth1</strain>
        <tissue evidence="1">Whole animal</tissue>
    </source>
</reference>
<dbReference type="EMBL" id="JAIWYP010000008">
    <property type="protein sequence ID" value="KAH3784250.1"/>
    <property type="molecule type" value="Genomic_DNA"/>
</dbReference>
<reference evidence="1" key="1">
    <citation type="journal article" date="2019" name="bioRxiv">
        <title>The Genome of the Zebra Mussel, Dreissena polymorpha: A Resource for Invasive Species Research.</title>
        <authorList>
            <person name="McCartney M.A."/>
            <person name="Auch B."/>
            <person name="Kono T."/>
            <person name="Mallez S."/>
            <person name="Zhang Y."/>
            <person name="Obille A."/>
            <person name="Becker A."/>
            <person name="Abrahante J.E."/>
            <person name="Garbe J."/>
            <person name="Badalamenti J.P."/>
            <person name="Herman A."/>
            <person name="Mangelson H."/>
            <person name="Liachko I."/>
            <person name="Sullivan S."/>
            <person name="Sone E.D."/>
            <person name="Koren S."/>
            <person name="Silverstein K.A.T."/>
            <person name="Beckman K.B."/>
            <person name="Gohl D.M."/>
        </authorList>
    </citation>
    <scope>NUCLEOTIDE SEQUENCE</scope>
    <source>
        <strain evidence="1">Duluth1</strain>
        <tissue evidence="1">Whole animal</tissue>
    </source>
</reference>
<organism evidence="1 2">
    <name type="scientific">Dreissena polymorpha</name>
    <name type="common">Zebra mussel</name>
    <name type="synonym">Mytilus polymorpha</name>
    <dbReference type="NCBI Taxonomy" id="45954"/>
    <lineage>
        <taxon>Eukaryota</taxon>
        <taxon>Metazoa</taxon>
        <taxon>Spiralia</taxon>
        <taxon>Lophotrochozoa</taxon>
        <taxon>Mollusca</taxon>
        <taxon>Bivalvia</taxon>
        <taxon>Autobranchia</taxon>
        <taxon>Heteroconchia</taxon>
        <taxon>Euheterodonta</taxon>
        <taxon>Imparidentia</taxon>
        <taxon>Neoheterodontei</taxon>
        <taxon>Myida</taxon>
        <taxon>Dreissenoidea</taxon>
        <taxon>Dreissenidae</taxon>
        <taxon>Dreissena</taxon>
    </lineage>
</organism>
<name>A0A9D4IRT5_DREPO</name>
<evidence type="ECO:0000313" key="2">
    <source>
        <dbReference type="Proteomes" id="UP000828390"/>
    </source>
</evidence>
<comment type="caution">
    <text evidence="1">The sequence shown here is derived from an EMBL/GenBank/DDBJ whole genome shotgun (WGS) entry which is preliminary data.</text>
</comment>
<dbReference type="AlphaFoldDB" id="A0A9D4IRT5"/>
<proteinExistence type="predicted"/>
<sequence>MYVECFRQVAEAELQTNIAHTCMWNVSGSWRRRSYRPTLLTHVCGMFQAVSGGGVTDQHCSHMYVECFRQLAEAELQTNIAHTCMWNVSGSWRRRS</sequence>